<dbReference type="InterPro" id="IPR001594">
    <property type="entry name" value="Palmitoyltrfase_DHHC"/>
</dbReference>
<evidence type="ECO:0000256" key="2">
    <source>
        <dbReference type="ARBA" id="ARBA00022679"/>
    </source>
</evidence>
<evidence type="ECO:0000313" key="9">
    <source>
        <dbReference type="EMBL" id="EKC30680.1"/>
    </source>
</evidence>
<evidence type="ECO:0000256" key="4">
    <source>
        <dbReference type="ARBA" id="ARBA00022989"/>
    </source>
</evidence>
<reference evidence="9" key="1">
    <citation type="journal article" date="2012" name="Nature">
        <title>The oyster genome reveals stress adaptation and complexity of shell formation.</title>
        <authorList>
            <person name="Zhang G."/>
            <person name="Fang X."/>
            <person name="Guo X."/>
            <person name="Li L."/>
            <person name="Luo R."/>
            <person name="Xu F."/>
            <person name="Yang P."/>
            <person name="Zhang L."/>
            <person name="Wang X."/>
            <person name="Qi H."/>
            <person name="Xiong Z."/>
            <person name="Que H."/>
            <person name="Xie Y."/>
            <person name="Holland P.W."/>
            <person name="Paps J."/>
            <person name="Zhu Y."/>
            <person name="Wu F."/>
            <person name="Chen Y."/>
            <person name="Wang J."/>
            <person name="Peng C."/>
            <person name="Meng J."/>
            <person name="Yang L."/>
            <person name="Liu J."/>
            <person name="Wen B."/>
            <person name="Zhang N."/>
            <person name="Huang Z."/>
            <person name="Zhu Q."/>
            <person name="Feng Y."/>
            <person name="Mount A."/>
            <person name="Hedgecock D."/>
            <person name="Xu Z."/>
            <person name="Liu Y."/>
            <person name="Domazet-Loso T."/>
            <person name="Du Y."/>
            <person name="Sun X."/>
            <person name="Zhang S."/>
            <person name="Liu B."/>
            <person name="Cheng P."/>
            <person name="Jiang X."/>
            <person name="Li J."/>
            <person name="Fan D."/>
            <person name="Wang W."/>
            <person name="Fu W."/>
            <person name="Wang T."/>
            <person name="Wang B."/>
            <person name="Zhang J."/>
            <person name="Peng Z."/>
            <person name="Li Y."/>
            <person name="Li N."/>
            <person name="Wang J."/>
            <person name="Chen M."/>
            <person name="He Y."/>
            <person name="Tan F."/>
            <person name="Song X."/>
            <person name="Zheng Q."/>
            <person name="Huang R."/>
            <person name="Yang H."/>
            <person name="Du X."/>
            <person name="Chen L."/>
            <person name="Yang M."/>
            <person name="Gaffney P.M."/>
            <person name="Wang S."/>
            <person name="Luo L."/>
            <person name="She Z."/>
            <person name="Ming Y."/>
            <person name="Huang W."/>
            <person name="Zhang S."/>
            <person name="Huang B."/>
            <person name="Zhang Y."/>
            <person name="Qu T."/>
            <person name="Ni P."/>
            <person name="Miao G."/>
            <person name="Wang J."/>
            <person name="Wang Q."/>
            <person name="Steinberg C.E."/>
            <person name="Wang H."/>
            <person name="Li N."/>
            <person name="Qian L."/>
            <person name="Zhang G."/>
            <person name="Li Y."/>
            <person name="Yang H."/>
            <person name="Liu X."/>
            <person name="Wang J."/>
            <person name="Yin Y."/>
            <person name="Wang J."/>
        </authorList>
    </citation>
    <scope>NUCLEOTIDE SEQUENCE [LARGE SCALE GENOMIC DNA]</scope>
    <source>
        <strain evidence="9">05x7-T-G4-1.051#20</strain>
    </source>
</reference>
<feature type="transmembrane region" description="Helical" evidence="7">
    <location>
        <begin position="87"/>
        <end position="107"/>
    </location>
</feature>
<dbReference type="GO" id="GO:0019706">
    <property type="term" value="F:protein-cysteine S-palmitoyltransferase activity"/>
    <property type="evidence" value="ECO:0007669"/>
    <property type="project" value="UniProtKB-EC"/>
</dbReference>
<comment type="subcellular location">
    <subcellularLocation>
        <location evidence="1">Membrane</location>
        <topology evidence="1">Multi-pass membrane protein</topology>
    </subcellularLocation>
</comment>
<accession>K1QPC1</accession>
<dbReference type="AlphaFoldDB" id="K1QPC1"/>
<sequence>MLNLFVKFFEFTQSLMLTLDTYQDRPPNHRPVYTKNLLVILNYGGMIYVLAFITLLHWVASSVCLPGIYHNELQEDPDFSFFYQRLFFWYLTINALGQWVLTILNSVKSVYSTASDLPMFNDSTHQDWTKCTKCDQNVPPRARHCSICERCILKRDHHCFFTGCCIGFHNQRHFILWAFYGIVGTAFGLYYLEQYLSIHYVSFLGTEFFKYFLPYALVITIVGKSSFYTFLAIFWFYITISTGLFCVYIFFWQINLILNGQTSYELVKGQKIYQTNFWEQMRSVFGPNWAIQFLFPCPWVKQEGDGVSWNFHNTKFL</sequence>
<evidence type="ECO:0000256" key="6">
    <source>
        <dbReference type="ARBA" id="ARBA00023315"/>
    </source>
</evidence>
<dbReference type="Pfam" id="PF01529">
    <property type="entry name" value="DHHC"/>
    <property type="match status" value="1"/>
</dbReference>
<dbReference type="PANTHER" id="PTHR12246">
    <property type="entry name" value="PALMITOYLTRANSFERASE ZDHHC16"/>
    <property type="match status" value="1"/>
</dbReference>
<dbReference type="PROSITE" id="PS50216">
    <property type="entry name" value="DHHC"/>
    <property type="match status" value="1"/>
</dbReference>
<dbReference type="OrthoDB" id="302728at2759"/>
<name>K1QPC1_MAGGI</name>
<comment type="catalytic activity">
    <reaction evidence="7">
        <text>L-cysteinyl-[protein] + hexadecanoyl-CoA = S-hexadecanoyl-L-cysteinyl-[protein] + CoA</text>
        <dbReference type="Rhea" id="RHEA:36683"/>
        <dbReference type="Rhea" id="RHEA-COMP:10131"/>
        <dbReference type="Rhea" id="RHEA-COMP:11032"/>
        <dbReference type="ChEBI" id="CHEBI:29950"/>
        <dbReference type="ChEBI" id="CHEBI:57287"/>
        <dbReference type="ChEBI" id="CHEBI:57379"/>
        <dbReference type="ChEBI" id="CHEBI:74151"/>
        <dbReference type="EC" id="2.3.1.225"/>
    </reaction>
</comment>
<dbReference type="HOGENOM" id="CLU_027721_5_1_1"/>
<keyword evidence="4 7" id="KW-1133">Transmembrane helix</keyword>
<keyword evidence="6 7" id="KW-0012">Acyltransferase</keyword>
<evidence type="ECO:0000256" key="5">
    <source>
        <dbReference type="ARBA" id="ARBA00023136"/>
    </source>
</evidence>
<protein>
    <recommendedName>
        <fullName evidence="7">Palmitoyltransferase</fullName>
        <ecNumber evidence="7">2.3.1.225</ecNumber>
    </recommendedName>
</protein>
<dbReference type="GO" id="GO:0016020">
    <property type="term" value="C:membrane"/>
    <property type="evidence" value="ECO:0007669"/>
    <property type="project" value="UniProtKB-SubCell"/>
</dbReference>
<comment type="domain">
    <text evidence="7">The DHHC domain is required for palmitoyltransferase activity.</text>
</comment>
<feature type="domain" description="Palmitoyltransferase DHHC" evidence="8">
    <location>
        <begin position="128"/>
        <end position="268"/>
    </location>
</feature>
<dbReference type="KEGG" id="crg:105348559"/>
<keyword evidence="2 7" id="KW-0808">Transferase</keyword>
<dbReference type="InParanoid" id="K1QPC1"/>
<organism evidence="9">
    <name type="scientific">Magallana gigas</name>
    <name type="common">Pacific oyster</name>
    <name type="synonym">Crassostrea gigas</name>
    <dbReference type="NCBI Taxonomy" id="29159"/>
    <lineage>
        <taxon>Eukaryota</taxon>
        <taxon>Metazoa</taxon>
        <taxon>Spiralia</taxon>
        <taxon>Lophotrochozoa</taxon>
        <taxon>Mollusca</taxon>
        <taxon>Bivalvia</taxon>
        <taxon>Autobranchia</taxon>
        <taxon>Pteriomorphia</taxon>
        <taxon>Ostreida</taxon>
        <taxon>Ostreoidea</taxon>
        <taxon>Ostreidae</taxon>
        <taxon>Magallana</taxon>
    </lineage>
</organism>
<evidence type="ECO:0000259" key="8">
    <source>
        <dbReference type="Pfam" id="PF01529"/>
    </source>
</evidence>
<keyword evidence="3 7" id="KW-0812">Transmembrane</keyword>
<feature type="transmembrane region" description="Helical" evidence="7">
    <location>
        <begin position="174"/>
        <end position="192"/>
    </location>
</feature>
<feature type="transmembrane region" description="Helical" evidence="7">
    <location>
        <begin position="198"/>
        <end position="218"/>
    </location>
</feature>
<evidence type="ECO:0000256" key="3">
    <source>
        <dbReference type="ARBA" id="ARBA00022692"/>
    </source>
</evidence>
<keyword evidence="5 7" id="KW-0472">Membrane</keyword>
<gene>
    <name evidence="9" type="ORF">CGI_10017451</name>
</gene>
<dbReference type="EC" id="2.3.1.225" evidence="7"/>
<dbReference type="InterPro" id="IPR039859">
    <property type="entry name" value="PFA4/ZDH16/20/ERF2-like"/>
</dbReference>
<comment type="similarity">
    <text evidence="7">Belongs to the DHHC palmitoyltransferase family.</text>
</comment>
<proteinExistence type="inferred from homology"/>
<feature type="transmembrane region" description="Helical" evidence="7">
    <location>
        <begin position="37"/>
        <end position="60"/>
    </location>
</feature>
<dbReference type="EMBL" id="JH818449">
    <property type="protein sequence ID" value="EKC30680.1"/>
    <property type="molecule type" value="Genomic_DNA"/>
</dbReference>
<evidence type="ECO:0000256" key="1">
    <source>
        <dbReference type="ARBA" id="ARBA00004141"/>
    </source>
</evidence>
<evidence type="ECO:0000256" key="7">
    <source>
        <dbReference type="RuleBase" id="RU079119"/>
    </source>
</evidence>
<feature type="transmembrane region" description="Helical" evidence="7">
    <location>
        <begin position="230"/>
        <end position="252"/>
    </location>
</feature>